<comment type="caution">
    <text evidence="4">The sequence shown here is derived from an EMBL/GenBank/DDBJ whole genome shotgun (WGS) entry which is preliminary data.</text>
</comment>
<dbReference type="InterPro" id="IPR012859">
    <property type="entry name" value="Pilin_N_archaeal"/>
</dbReference>
<keyword evidence="2" id="KW-0472">Membrane</keyword>
<keyword evidence="2" id="KW-0812">Transmembrane</keyword>
<dbReference type="InterPro" id="IPR013373">
    <property type="entry name" value="Flagellin/pilin_N_arc"/>
</dbReference>
<feature type="transmembrane region" description="Helical" evidence="2">
    <location>
        <begin position="20"/>
        <end position="42"/>
    </location>
</feature>
<proteinExistence type="predicted"/>
<dbReference type="Pfam" id="PF07790">
    <property type="entry name" value="Pilin_N"/>
    <property type="match status" value="1"/>
</dbReference>
<evidence type="ECO:0000259" key="3">
    <source>
        <dbReference type="Pfam" id="PF07790"/>
    </source>
</evidence>
<keyword evidence="2" id="KW-1133">Transmembrane helix</keyword>
<dbReference type="RefSeq" id="WP_159764283.1">
    <property type="nucleotide sequence ID" value="NZ_WUUT01000004.1"/>
</dbReference>
<dbReference type="OrthoDB" id="386106at2157"/>
<feature type="region of interest" description="Disordered" evidence="1">
    <location>
        <begin position="52"/>
        <end position="75"/>
    </location>
</feature>
<protein>
    <submittedName>
        <fullName evidence="4">Type IV pilin</fullName>
    </submittedName>
</protein>
<accession>A0A6B0TB75</accession>
<dbReference type="NCBIfam" id="TIGR02537">
    <property type="entry name" value="arch_flag_Nterm"/>
    <property type="match status" value="1"/>
</dbReference>
<sequence length="228" mass="24282">MLGGTDDDATVEFERAISAVLGVTLMVAIVVLLASVVAGFVLTYDDQLREPEFDNATDGSINPWSNTDALLAPRDPTAGAENVRYRVRIEIKDANMEGDSLNELDVSVTTSDDMFSGTSASDIESFEVEKTDGTTLDIESDVDGWVVSDGGSSLQIQLSGSEYTNPSTGDVITVVFDGVANPNDPDTYDVTVVLNEGEDEQSGELEILARTESIRARPAERAGLVAAH</sequence>
<dbReference type="AlphaFoldDB" id="A0A6B0TB75"/>
<evidence type="ECO:0000313" key="5">
    <source>
        <dbReference type="Proteomes" id="UP000466535"/>
    </source>
</evidence>
<gene>
    <name evidence="4" type="ORF">GRX03_11130</name>
</gene>
<evidence type="ECO:0000256" key="1">
    <source>
        <dbReference type="SAM" id="MobiDB-lite"/>
    </source>
</evidence>
<keyword evidence="5" id="KW-1185">Reference proteome</keyword>
<feature type="compositionally biased region" description="Polar residues" evidence="1">
    <location>
        <begin position="57"/>
        <end position="68"/>
    </location>
</feature>
<evidence type="ECO:0000313" key="4">
    <source>
        <dbReference type="EMBL" id="MXR52150.1"/>
    </source>
</evidence>
<dbReference type="Proteomes" id="UP000466535">
    <property type="component" value="Unassembled WGS sequence"/>
</dbReference>
<feature type="domain" description="Archaeal Type IV pilin N-terminal" evidence="3">
    <location>
        <begin position="15"/>
        <end position="58"/>
    </location>
</feature>
<evidence type="ECO:0000256" key="2">
    <source>
        <dbReference type="SAM" id="Phobius"/>
    </source>
</evidence>
<organism evidence="4 5">
    <name type="scientific">Halovenus carboxidivorans</name>
    <dbReference type="NCBI Taxonomy" id="2692199"/>
    <lineage>
        <taxon>Archaea</taxon>
        <taxon>Methanobacteriati</taxon>
        <taxon>Methanobacteriota</taxon>
        <taxon>Stenosarchaea group</taxon>
        <taxon>Halobacteria</taxon>
        <taxon>Halobacteriales</taxon>
        <taxon>Haloarculaceae</taxon>
        <taxon>Halovenus</taxon>
    </lineage>
</organism>
<dbReference type="EMBL" id="WUUT01000004">
    <property type="protein sequence ID" value="MXR52150.1"/>
    <property type="molecule type" value="Genomic_DNA"/>
</dbReference>
<reference evidence="4 5" key="1">
    <citation type="submission" date="2019-12" db="EMBL/GenBank/DDBJ databases">
        <title>Isolation and characterization of three novel carbon monoxide-oxidizing members of Halobacteria from salione crusts and soils.</title>
        <authorList>
            <person name="Myers M.R."/>
            <person name="King G.M."/>
        </authorList>
    </citation>
    <scope>NUCLEOTIDE SEQUENCE [LARGE SCALE GENOMIC DNA]</scope>
    <source>
        <strain evidence="4 5">WSH3</strain>
    </source>
</reference>
<name>A0A6B0TB75_9EURY</name>